<dbReference type="InterPro" id="IPR027728">
    <property type="entry name" value="Topless_fam"/>
</dbReference>
<accession>A0AAD8M3G9</accession>
<dbReference type="PANTHER" id="PTHR44083">
    <property type="entry name" value="TOPLESS-RELATED PROTEIN 1-RELATED"/>
    <property type="match status" value="1"/>
</dbReference>
<comment type="caution">
    <text evidence="1">The sequence shown here is derived from an EMBL/GenBank/DDBJ whole genome shotgun (WGS) entry which is preliminary data.</text>
</comment>
<reference evidence="1" key="1">
    <citation type="submission" date="2023-02" db="EMBL/GenBank/DDBJ databases">
        <title>Genome of toxic invasive species Heracleum sosnowskyi carries increased number of genes despite the absence of recent whole-genome duplications.</title>
        <authorList>
            <person name="Schelkunov M."/>
            <person name="Shtratnikova V."/>
            <person name="Makarenko M."/>
            <person name="Klepikova A."/>
            <person name="Omelchenko D."/>
            <person name="Novikova G."/>
            <person name="Obukhova E."/>
            <person name="Bogdanov V."/>
            <person name="Penin A."/>
            <person name="Logacheva M."/>
        </authorList>
    </citation>
    <scope>NUCLEOTIDE SEQUENCE</scope>
    <source>
        <strain evidence="1">Hsosn_3</strain>
        <tissue evidence="1">Leaf</tissue>
    </source>
</reference>
<dbReference type="Proteomes" id="UP001237642">
    <property type="component" value="Unassembled WGS sequence"/>
</dbReference>
<dbReference type="GO" id="GO:0006355">
    <property type="term" value="P:regulation of DNA-templated transcription"/>
    <property type="evidence" value="ECO:0007669"/>
    <property type="project" value="InterPro"/>
</dbReference>
<sequence length="167" mass="17851">MAYTDGTRDNQVKRSYVGLRKPAMGVVQFDTTKNRFLAAGDEFVIKFWDTEDVNVLTATNANGGLLASLCIHFSKEGVLLAVSASDNSVKILGNAEGSRLVNTVRIRTRDPSTVIARNVAILPVIGAHGAMCSTVSAETKLGALEKDAQVSVIAPLASLDIKLYLEN</sequence>
<name>A0AAD8M3G9_9APIA</name>
<gene>
    <name evidence="1" type="ORF">POM88_051443</name>
</gene>
<evidence type="ECO:0000313" key="2">
    <source>
        <dbReference type="Proteomes" id="UP001237642"/>
    </source>
</evidence>
<evidence type="ECO:0000313" key="1">
    <source>
        <dbReference type="EMBL" id="KAK1358187.1"/>
    </source>
</evidence>
<dbReference type="InterPro" id="IPR015943">
    <property type="entry name" value="WD40/YVTN_repeat-like_dom_sf"/>
</dbReference>
<reference evidence="1" key="2">
    <citation type="submission" date="2023-05" db="EMBL/GenBank/DDBJ databases">
        <authorList>
            <person name="Schelkunov M.I."/>
        </authorList>
    </citation>
    <scope>NUCLEOTIDE SEQUENCE</scope>
    <source>
        <strain evidence="1">Hsosn_3</strain>
        <tissue evidence="1">Leaf</tissue>
    </source>
</reference>
<dbReference type="InterPro" id="IPR036322">
    <property type="entry name" value="WD40_repeat_dom_sf"/>
</dbReference>
<dbReference type="Gene3D" id="2.130.10.10">
    <property type="entry name" value="YVTN repeat-like/Quinoprotein amine dehydrogenase"/>
    <property type="match status" value="1"/>
</dbReference>
<dbReference type="SUPFAM" id="SSF50978">
    <property type="entry name" value="WD40 repeat-like"/>
    <property type="match status" value="1"/>
</dbReference>
<dbReference type="EMBL" id="JAUIZM010000011">
    <property type="protein sequence ID" value="KAK1358187.1"/>
    <property type="molecule type" value="Genomic_DNA"/>
</dbReference>
<keyword evidence="2" id="KW-1185">Reference proteome</keyword>
<organism evidence="1 2">
    <name type="scientific">Heracleum sosnowskyi</name>
    <dbReference type="NCBI Taxonomy" id="360622"/>
    <lineage>
        <taxon>Eukaryota</taxon>
        <taxon>Viridiplantae</taxon>
        <taxon>Streptophyta</taxon>
        <taxon>Embryophyta</taxon>
        <taxon>Tracheophyta</taxon>
        <taxon>Spermatophyta</taxon>
        <taxon>Magnoliopsida</taxon>
        <taxon>eudicotyledons</taxon>
        <taxon>Gunneridae</taxon>
        <taxon>Pentapetalae</taxon>
        <taxon>asterids</taxon>
        <taxon>campanulids</taxon>
        <taxon>Apiales</taxon>
        <taxon>Apiaceae</taxon>
        <taxon>Apioideae</taxon>
        <taxon>apioid superclade</taxon>
        <taxon>Tordylieae</taxon>
        <taxon>Tordyliinae</taxon>
        <taxon>Heracleum</taxon>
    </lineage>
</organism>
<dbReference type="AlphaFoldDB" id="A0AAD8M3G9"/>
<proteinExistence type="predicted"/>
<dbReference type="PANTHER" id="PTHR44083:SF35">
    <property type="entry name" value="TOPLESS-RELATED PROTEIN 4-LIKE ISOFORM X1"/>
    <property type="match status" value="1"/>
</dbReference>
<protein>
    <submittedName>
        <fullName evidence="1">Uncharacterized protein</fullName>
    </submittedName>
</protein>